<name>C0EBP1_9FIRM</name>
<dbReference type="HOGENOM" id="CLU_210174_0_0_9"/>
<gene>
    <name evidence="1" type="ORF">CLOSTMETH_01259</name>
</gene>
<comment type="caution">
    <text evidence="1">The sequence shown here is derived from an EMBL/GenBank/DDBJ whole genome shotgun (WGS) entry which is preliminary data.</text>
</comment>
<dbReference type="EMBL" id="ACEC01000044">
    <property type="protein sequence ID" value="EEG31095.1"/>
    <property type="molecule type" value="Genomic_DNA"/>
</dbReference>
<keyword evidence="2" id="KW-1185">Reference proteome</keyword>
<dbReference type="Proteomes" id="UP000003340">
    <property type="component" value="Unassembled WGS sequence"/>
</dbReference>
<evidence type="ECO:0000313" key="1">
    <source>
        <dbReference type="EMBL" id="EEG31095.1"/>
    </source>
</evidence>
<dbReference type="AlphaFoldDB" id="C0EBP1"/>
<accession>C0EBP1</accession>
<proteinExistence type="predicted"/>
<reference evidence="1 2" key="1">
    <citation type="submission" date="2009-01" db="EMBL/GenBank/DDBJ databases">
        <authorList>
            <person name="Fulton L."/>
            <person name="Clifton S."/>
            <person name="Fulton B."/>
            <person name="Xu J."/>
            <person name="Minx P."/>
            <person name="Pepin K.H."/>
            <person name="Johnson M."/>
            <person name="Bhonagiri V."/>
            <person name="Nash W.E."/>
            <person name="Mardis E.R."/>
            <person name="Wilson R.K."/>
        </authorList>
    </citation>
    <scope>NUCLEOTIDE SEQUENCE [LARGE SCALE GENOMIC DNA]</scope>
    <source>
        <strain evidence="1 2">DSM 5476</strain>
    </source>
</reference>
<evidence type="ECO:0000313" key="2">
    <source>
        <dbReference type="Proteomes" id="UP000003340"/>
    </source>
</evidence>
<protein>
    <submittedName>
        <fullName evidence="1">Uncharacterized protein</fullName>
    </submittedName>
</protein>
<reference evidence="1 2" key="2">
    <citation type="submission" date="2009-02" db="EMBL/GenBank/DDBJ databases">
        <title>Draft genome sequence of Clostridium methylpentosum (DSM 5476).</title>
        <authorList>
            <person name="Sudarsanam P."/>
            <person name="Ley R."/>
            <person name="Guruge J."/>
            <person name="Turnbaugh P.J."/>
            <person name="Mahowald M."/>
            <person name="Liep D."/>
            <person name="Gordon J."/>
        </authorList>
    </citation>
    <scope>NUCLEOTIDE SEQUENCE [LARGE SCALE GENOMIC DNA]</scope>
    <source>
        <strain evidence="1 2">DSM 5476</strain>
    </source>
</reference>
<sequence length="42" mass="4862">MICNLIFLKLPLDIFLYLLFIPPYCIHLIPSCPEMSIAILIL</sequence>
<organism evidence="1 2">
    <name type="scientific">[Clostridium] methylpentosum DSM 5476</name>
    <dbReference type="NCBI Taxonomy" id="537013"/>
    <lineage>
        <taxon>Bacteria</taxon>
        <taxon>Bacillati</taxon>
        <taxon>Bacillota</taxon>
        <taxon>Clostridia</taxon>
        <taxon>Eubacteriales</taxon>
        <taxon>Oscillospiraceae</taxon>
        <taxon>Oscillospiraceae incertae sedis</taxon>
    </lineage>
</organism>